<evidence type="ECO:0000256" key="1">
    <source>
        <dbReference type="SAM" id="Phobius"/>
    </source>
</evidence>
<dbReference type="RefSeq" id="WP_200275183.1">
    <property type="nucleotide sequence ID" value="NZ_CP066802.1"/>
</dbReference>
<name>A0A7T7M9P7_9ACTO</name>
<sequence length="237" mass="25724">MAFHTRAILIWAQHAAEAPATPDAEAAREAAREELSKPVYHPRPNPLRLLWEWFVNQVTGARLLPAGLPQWVSVAIVLVAASLLVGVLVIVLSRYTRVRRRNRAHALFDSDARDSAALARDADAAAVAGDFVTAVVERFRAVIRSLDERGLLEDYPGMTAQEAASLASAALAGARLPDGTSLELTGPLHEAGDLFDAVRYGERPPSQEEDRWMRQLAALVESCVVPEQPAPAQEALV</sequence>
<protein>
    <submittedName>
        <fullName evidence="3">DUF4129 domain-containing protein</fullName>
    </submittedName>
</protein>
<feature type="transmembrane region" description="Helical" evidence="1">
    <location>
        <begin position="71"/>
        <end position="93"/>
    </location>
</feature>
<dbReference type="AlphaFoldDB" id="A0A7T7M9P7"/>
<keyword evidence="4" id="KW-1185">Reference proteome</keyword>
<accession>A0A7T7M9P7</accession>
<evidence type="ECO:0000259" key="2">
    <source>
        <dbReference type="Pfam" id="PF13559"/>
    </source>
</evidence>
<gene>
    <name evidence="3" type="ORF">JG540_07965</name>
</gene>
<dbReference type="Proteomes" id="UP000595895">
    <property type="component" value="Chromosome"/>
</dbReference>
<evidence type="ECO:0000313" key="3">
    <source>
        <dbReference type="EMBL" id="QQM66977.1"/>
    </source>
</evidence>
<keyword evidence="1" id="KW-1133">Transmembrane helix</keyword>
<dbReference type="InterPro" id="IPR025403">
    <property type="entry name" value="TgpA-like_C"/>
</dbReference>
<keyword evidence="1" id="KW-0472">Membrane</keyword>
<proteinExistence type="predicted"/>
<dbReference type="KEGG" id="awe:JG540_07965"/>
<keyword evidence="1" id="KW-0812">Transmembrane</keyword>
<dbReference type="EMBL" id="CP066802">
    <property type="protein sequence ID" value="QQM66977.1"/>
    <property type="molecule type" value="Genomic_DNA"/>
</dbReference>
<dbReference type="Pfam" id="PF13559">
    <property type="entry name" value="DUF4129"/>
    <property type="match status" value="1"/>
</dbReference>
<reference evidence="3 4" key="1">
    <citation type="submission" date="2020-12" db="EMBL/GenBank/DDBJ databases">
        <authorList>
            <person name="Zhou J."/>
        </authorList>
    </citation>
    <scope>NUCLEOTIDE SEQUENCE [LARGE SCALE GENOMIC DNA]</scope>
    <source>
        <strain evidence="3 4">CCUG 61299</strain>
    </source>
</reference>
<evidence type="ECO:0000313" key="4">
    <source>
        <dbReference type="Proteomes" id="UP000595895"/>
    </source>
</evidence>
<organism evidence="3 4">
    <name type="scientific">Actinomyces weissii</name>
    <dbReference type="NCBI Taxonomy" id="675090"/>
    <lineage>
        <taxon>Bacteria</taxon>
        <taxon>Bacillati</taxon>
        <taxon>Actinomycetota</taxon>
        <taxon>Actinomycetes</taxon>
        <taxon>Actinomycetales</taxon>
        <taxon>Actinomycetaceae</taxon>
        <taxon>Actinomyces</taxon>
    </lineage>
</organism>
<feature type="domain" description="Protein-glutamine gamma-glutamyltransferase-like C-terminal" evidence="2">
    <location>
        <begin position="138"/>
        <end position="216"/>
    </location>
</feature>